<dbReference type="HOGENOM" id="CLU_1111422_0_0_1"/>
<dbReference type="RefSeq" id="XP_013311386.1">
    <property type="nucleotide sequence ID" value="XM_013455932.1"/>
</dbReference>
<feature type="region of interest" description="Disordered" evidence="1">
    <location>
        <begin position="219"/>
        <end position="250"/>
    </location>
</feature>
<gene>
    <name evidence="2" type="ORF">PV05_09589</name>
</gene>
<protein>
    <submittedName>
        <fullName evidence="2">Uncharacterized protein</fullName>
    </submittedName>
</protein>
<dbReference type="Proteomes" id="UP000054342">
    <property type="component" value="Unassembled WGS sequence"/>
</dbReference>
<evidence type="ECO:0000313" key="2">
    <source>
        <dbReference type="EMBL" id="KIW50802.1"/>
    </source>
</evidence>
<feature type="compositionally biased region" description="Acidic residues" evidence="1">
    <location>
        <begin position="91"/>
        <end position="106"/>
    </location>
</feature>
<proteinExistence type="predicted"/>
<name>A0A0D2CLQ8_9EURO</name>
<keyword evidence="3" id="KW-1185">Reference proteome</keyword>
<feature type="compositionally biased region" description="Basic and acidic residues" evidence="1">
    <location>
        <begin position="11"/>
        <end position="21"/>
    </location>
</feature>
<evidence type="ECO:0000313" key="3">
    <source>
        <dbReference type="Proteomes" id="UP000054342"/>
    </source>
</evidence>
<reference evidence="2 3" key="1">
    <citation type="submission" date="2015-01" db="EMBL/GenBank/DDBJ databases">
        <title>The Genome Sequence of Exophiala xenobiotica CBS118157.</title>
        <authorList>
            <consortium name="The Broad Institute Genomics Platform"/>
            <person name="Cuomo C."/>
            <person name="de Hoog S."/>
            <person name="Gorbushina A."/>
            <person name="Stielow B."/>
            <person name="Teixiera M."/>
            <person name="Abouelleil A."/>
            <person name="Chapman S.B."/>
            <person name="Priest M."/>
            <person name="Young S.K."/>
            <person name="Wortman J."/>
            <person name="Nusbaum C."/>
            <person name="Birren B."/>
        </authorList>
    </citation>
    <scope>NUCLEOTIDE SEQUENCE [LARGE SCALE GENOMIC DNA]</scope>
    <source>
        <strain evidence="2 3">CBS 118157</strain>
    </source>
</reference>
<feature type="compositionally biased region" description="Basic and acidic residues" evidence="1">
    <location>
        <begin position="238"/>
        <end position="250"/>
    </location>
</feature>
<feature type="region of interest" description="Disordered" evidence="1">
    <location>
        <begin position="170"/>
        <end position="203"/>
    </location>
</feature>
<feature type="compositionally biased region" description="Polar residues" evidence="1">
    <location>
        <begin position="22"/>
        <end position="36"/>
    </location>
</feature>
<accession>A0A0D2CLQ8</accession>
<sequence>MSSHGRNGLPRGRDSDDREGQDQPQPQRPNAFQNPLNRIAEPDFDLFWYLRPGRPERGRNPRRGARRRRRSPSTRSESCSTCCSGCSSDGEGAEWSDDDGDADWEEGNILPRADRHARRRGTRGLHGLPTWARENSDTDSGSDHEGDKPLMIVDLVEAGPLTVKLEWMEEDDDQEERGLSEISGNVPLQQEGSAGEEDVKAEREERVVVPVAVTKKVTSTVSMGSADPIPAVVGGDLGSHDKVTETETER</sequence>
<feature type="region of interest" description="Disordered" evidence="1">
    <location>
        <begin position="1"/>
        <end position="147"/>
    </location>
</feature>
<organism evidence="2 3">
    <name type="scientific">Exophiala xenobiotica</name>
    <dbReference type="NCBI Taxonomy" id="348802"/>
    <lineage>
        <taxon>Eukaryota</taxon>
        <taxon>Fungi</taxon>
        <taxon>Dikarya</taxon>
        <taxon>Ascomycota</taxon>
        <taxon>Pezizomycotina</taxon>
        <taxon>Eurotiomycetes</taxon>
        <taxon>Chaetothyriomycetidae</taxon>
        <taxon>Chaetothyriales</taxon>
        <taxon>Herpotrichiellaceae</taxon>
        <taxon>Exophiala</taxon>
    </lineage>
</organism>
<feature type="compositionally biased region" description="Polar residues" evidence="1">
    <location>
        <begin position="182"/>
        <end position="192"/>
    </location>
</feature>
<dbReference type="AlphaFoldDB" id="A0A0D2CLQ8"/>
<dbReference type="EMBL" id="KN847322">
    <property type="protein sequence ID" value="KIW50802.1"/>
    <property type="molecule type" value="Genomic_DNA"/>
</dbReference>
<feature type="compositionally biased region" description="Basic residues" evidence="1">
    <location>
        <begin position="60"/>
        <end position="72"/>
    </location>
</feature>
<dbReference type="GeneID" id="25331497"/>
<evidence type="ECO:0000256" key="1">
    <source>
        <dbReference type="SAM" id="MobiDB-lite"/>
    </source>
</evidence>